<reference evidence="2" key="1">
    <citation type="submission" date="2023-02" db="EMBL/GenBank/DDBJ databases">
        <title>A novel hydrolase synthesized by Rhodococcus erythropolis HQ is responsible for the detoxification of Zearalenone.</title>
        <authorList>
            <person name="Hu J."/>
            <person name="Xu J."/>
        </authorList>
    </citation>
    <scope>NUCLEOTIDE SEQUENCE</scope>
    <source>
        <strain evidence="2">HQ</strain>
    </source>
</reference>
<dbReference type="InterPro" id="IPR032710">
    <property type="entry name" value="NTF2-like_dom_sf"/>
</dbReference>
<dbReference type="InterPro" id="IPR011944">
    <property type="entry name" value="Steroid_delta5-4_isomerase"/>
</dbReference>
<protein>
    <submittedName>
        <fullName evidence="2">SgcJ/EcaC family oxidoreductase</fullName>
    </submittedName>
</protein>
<sequence>MTGTVSASIARLIDATNAGDVEGFLDAFAPDGVVDDWGREFAGRDEIREWSDAEFLGKQVTLEVRDVAVAGSGTVLVALVGGNGFNGPSTFTFAADADKVLKMSIRA</sequence>
<accession>A0AAW6LXK0</accession>
<dbReference type="EMBL" id="JARDXE010000031">
    <property type="protein sequence ID" value="MDE8649680.1"/>
    <property type="molecule type" value="Genomic_DNA"/>
</dbReference>
<dbReference type="NCBIfam" id="TIGR02246">
    <property type="entry name" value="SgcJ/EcaC family oxidoreductase"/>
    <property type="match status" value="1"/>
</dbReference>
<comment type="caution">
    <text evidence="2">The sequence shown here is derived from an EMBL/GenBank/DDBJ whole genome shotgun (WGS) entry which is preliminary data.</text>
</comment>
<evidence type="ECO:0000313" key="3">
    <source>
        <dbReference type="Proteomes" id="UP001217325"/>
    </source>
</evidence>
<dbReference type="InterPro" id="IPR037401">
    <property type="entry name" value="SnoaL-like"/>
</dbReference>
<feature type="domain" description="SnoaL-like" evidence="1">
    <location>
        <begin position="10"/>
        <end position="82"/>
    </location>
</feature>
<evidence type="ECO:0000259" key="1">
    <source>
        <dbReference type="Pfam" id="PF12680"/>
    </source>
</evidence>
<dbReference type="Pfam" id="PF12680">
    <property type="entry name" value="SnoaL_2"/>
    <property type="match status" value="1"/>
</dbReference>
<dbReference type="AlphaFoldDB" id="A0AAW6LXK0"/>
<evidence type="ECO:0000313" key="2">
    <source>
        <dbReference type="EMBL" id="MDE8649680.1"/>
    </source>
</evidence>
<gene>
    <name evidence="2" type="ORF">PXH69_32415</name>
</gene>
<dbReference type="SUPFAM" id="SSF54427">
    <property type="entry name" value="NTF2-like"/>
    <property type="match status" value="1"/>
</dbReference>
<name>A0AAW6LXK0_RHOSG</name>
<dbReference type="Gene3D" id="3.10.450.50">
    <property type="match status" value="1"/>
</dbReference>
<organism evidence="2 3">
    <name type="scientific">Rhodococcus qingshengii</name>
    <dbReference type="NCBI Taxonomy" id="334542"/>
    <lineage>
        <taxon>Bacteria</taxon>
        <taxon>Bacillati</taxon>
        <taxon>Actinomycetota</taxon>
        <taxon>Actinomycetes</taxon>
        <taxon>Mycobacteriales</taxon>
        <taxon>Nocardiaceae</taxon>
        <taxon>Rhodococcus</taxon>
        <taxon>Rhodococcus erythropolis group</taxon>
    </lineage>
</organism>
<dbReference type="Proteomes" id="UP001217325">
    <property type="component" value="Unassembled WGS sequence"/>
</dbReference>
<proteinExistence type="predicted"/>
<dbReference type="RefSeq" id="WP_275232971.1">
    <property type="nucleotide sequence ID" value="NZ_JARDXE010000031.1"/>
</dbReference>